<evidence type="ECO:0000256" key="1">
    <source>
        <dbReference type="SAM" id="MobiDB-lite"/>
    </source>
</evidence>
<name>A0A1G9URQ1_9PROT</name>
<organism evidence="2 3">
    <name type="scientific">Maricaulis salignorans</name>
    <dbReference type="NCBI Taxonomy" id="144026"/>
    <lineage>
        <taxon>Bacteria</taxon>
        <taxon>Pseudomonadati</taxon>
        <taxon>Pseudomonadota</taxon>
        <taxon>Alphaproteobacteria</taxon>
        <taxon>Maricaulales</taxon>
        <taxon>Maricaulaceae</taxon>
        <taxon>Maricaulis</taxon>
    </lineage>
</organism>
<dbReference type="AlphaFoldDB" id="A0A1G9URQ1"/>
<dbReference type="STRING" id="144026.SAMN04488568_11629"/>
<evidence type="ECO:0000313" key="2">
    <source>
        <dbReference type="EMBL" id="SDM62487.1"/>
    </source>
</evidence>
<protein>
    <submittedName>
        <fullName evidence="2">Uncharacterized protein</fullName>
    </submittedName>
</protein>
<reference evidence="2 3" key="1">
    <citation type="submission" date="2016-10" db="EMBL/GenBank/DDBJ databases">
        <authorList>
            <person name="de Groot N.N."/>
        </authorList>
    </citation>
    <scope>NUCLEOTIDE SEQUENCE [LARGE SCALE GENOMIC DNA]</scope>
    <source>
        <strain evidence="2 3">DSM 16077</strain>
    </source>
</reference>
<gene>
    <name evidence="2" type="ORF">SAMN04488568_11629</name>
</gene>
<dbReference type="Proteomes" id="UP000199759">
    <property type="component" value="Unassembled WGS sequence"/>
</dbReference>
<accession>A0A1G9URQ1</accession>
<feature type="compositionally biased region" description="Acidic residues" evidence="1">
    <location>
        <begin position="79"/>
        <end position="98"/>
    </location>
</feature>
<proteinExistence type="predicted"/>
<sequence>MALTGFNVLVQVEDAVGEGFVTYGVVAADKDQACKLAAGAAQAEGFWNVEIDEAWCPEGVDPADLGDIPEVLGRTEPTYLDEDELDEADELAPDDDEE</sequence>
<dbReference type="RefSeq" id="WP_091771010.1">
    <property type="nucleotide sequence ID" value="NZ_FNHG01000016.1"/>
</dbReference>
<keyword evidence="3" id="KW-1185">Reference proteome</keyword>
<feature type="region of interest" description="Disordered" evidence="1">
    <location>
        <begin position="75"/>
        <end position="98"/>
    </location>
</feature>
<evidence type="ECO:0000313" key="3">
    <source>
        <dbReference type="Proteomes" id="UP000199759"/>
    </source>
</evidence>
<dbReference type="EMBL" id="FNHG01000016">
    <property type="protein sequence ID" value="SDM62487.1"/>
    <property type="molecule type" value="Genomic_DNA"/>
</dbReference>